<protein>
    <recommendedName>
        <fullName evidence="6">MARVEL domain-containing protein</fullName>
    </recommendedName>
</protein>
<keyword evidence="4 5" id="KW-0472">Membrane</keyword>
<keyword evidence="2 5" id="KW-0812">Transmembrane</keyword>
<keyword evidence="3 5" id="KW-1133">Transmembrane helix</keyword>
<reference evidence="7" key="1">
    <citation type="journal article" date="2014" name="Genome Announc.">
        <title>Complete sequencing and chromosome-scale genome assembly of the industrial progenitor strain P2niaD18 from the penicillin producer Penicillium chrysogenum.</title>
        <authorList>
            <person name="Specht T."/>
            <person name="Dahlmann T.A."/>
            <person name="Zadra I."/>
            <person name="Kurnsteiner H."/>
            <person name="Kuck U."/>
        </authorList>
    </citation>
    <scope>NUCLEOTIDE SEQUENCE [LARGE SCALE GENOMIC DNA]</scope>
    <source>
        <strain evidence="7">P2niaD18</strain>
    </source>
</reference>
<dbReference type="GO" id="GO:0016020">
    <property type="term" value="C:membrane"/>
    <property type="evidence" value="ECO:0007669"/>
    <property type="project" value="UniProtKB-SubCell"/>
</dbReference>
<evidence type="ECO:0000259" key="6">
    <source>
        <dbReference type="Pfam" id="PF01284"/>
    </source>
</evidence>
<accession>A0A167U7B0</accession>
<dbReference type="InterPro" id="IPR008253">
    <property type="entry name" value="Marvel"/>
</dbReference>
<dbReference type="Pfam" id="PF01284">
    <property type="entry name" value="MARVEL"/>
    <property type="match status" value="1"/>
</dbReference>
<feature type="transmembrane region" description="Helical" evidence="5">
    <location>
        <begin position="73"/>
        <end position="98"/>
    </location>
</feature>
<feature type="domain" description="MARVEL" evidence="6">
    <location>
        <begin position="13"/>
        <end position="135"/>
    </location>
</feature>
<evidence type="ECO:0000256" key="3">
    <source>
        <dbReference type="ARBA" id="ARBA00022989"/>
    </source>
</evidence>
<sequence>MGFYKHPCGIMSTIAHILQCVSSLIVLGITAWAVRETKTLTVIFPLVVAVLTPIVYAITLSTSCISRGHRWHVLPLLLTDAVISYLWLTSFIFLALNFNRVSCTVHLWNNETVCSRKYSVEAFSFIAFITTVGAMGFEVLYTYLPMKDTSMQEKENGVARLDHNLRGAGVMTP</sequence>
<evidence type="ECO:0000313" key="7">
    <source>
        <dbReference type="EMBL" id="KZN88990.1"/>
    </source>
</evidence>
<gene>
    <name evidence="7" type="ORF">EN45_075830</name>
</gene>
<evidence type="ECO:0000256" key="4">
    <source>
        <dbReference type="ARBA" id="ARBA00023136"/>
    </source>
</evidence>
<name>A0A167U7B0_PENCH</name>
<organism evidence="7">
    <name type="scientific">Penicillium chrysogenum</name>
    <name type="common">Penicillium notatum</name>
    <dbReference type="NCBI Taxonomy" id="5076"/>
    <lineage>
        <taxon>Eukaryota</taxon>
        <taxon>Fungi</taxon>
        <taxon>Dikarya</taxon>
        <taxon>Ascomycota</taxon>
        <taxon>Pezizomycotina</taxon>
        <taxon>Eurotiomycetes</taxon>
        <taxon>Eurotiomycetidae</taxon>
        <taxon>Eurotiales</taxon>
        <taxon>Aspergillaceae</taxon>
        <taxon>Penicillium</taxon>
        <taxon>Penicillium chrysogenum species complex</taxon>
    </lineage>
</organism>
<dbReference type="PhylomeDB" id="A0A167U7B0"/>
<evidence type="ECO:0000256" key="2">
    <source>
        <dbReference type="ARBA" id="ARBA00022692"/>
    </source>
</evidence>
<evidence type="ECO:0000256" key="5">
    <source>
        <dbReference type="SAM" id="Phobius"/>
    </source>
</evidence>
<dbReference type="Proteomes" id="UP000076449">
    <property type="component" value="Chromosome II"/>
</dbReference>
<dbReference type="PANTHER" id="PTHR39608:SF2">
    <property type="entry name" value="MARVEL DOMAIN-CONTAINING PROTEIN"/>
    <property type="match status" value="1"/>
</dbReference>
<dbReference type="PANTHER" id="PTHR39608">
    <property type="entry name" value="INTEGRAL MEMBRANE PROTEIN (AFU_ORTHOLOGUE AFUA_5G08640)"/>
    <property type="match status" value="1"/>
</dbReference>
<dbReference type="AlphaFoldDB" id="A0A167U7B0"/>
<feature type="transmembrane region" description="Helical" evidence="5">
    <location>
        <begin position="118"/>
        <end position="144"/>
    </location>
</feature>
<feature type="transmembrane region" description="Helical" evidence="5">
    <location>
        <begin position="40"/>
        <end position="61"/>
    </location>
</feature>
<comment type="subcellular location">
    <subcellularLocation>
        <location evidence="1">Membrane</location>
        <topology evidence="1">Multi-pass membrane protein</topology>
    </subcellularLocation>
</comment>
<feature type="transmembrane region" description="Helical" evidence="5">
    <location>
        <begin position="12"/>
        <end position="34"/>
    </location>
</feature>
<proteinExistence type="predicted"/>
<dbReference type="EMBL" id="CM002799">
    <property type="protein sequence ID" value="KZN88990.1"/>
    <property type="molecule type" value="Genomic_DNA"/>
</dbReference>
<evidence type="ECO:0000256" key="1">
    <source>
        <dbReference type="ARBA" id="ARBA00004141"/>
    </source>
</evidence>